<dbReference type="AlphaFoldDB" id="A0A8H3X3S6"/>
<sequence length="74" mass="8677">MSSWCGYTIKSGTTCAGSKGHQVWKKMYWIDHELYDRAGFDNQEELIDKKLRIPDYFLIAPVFPLYKSKVNDEI</sequence>
<gene>
    <name evidence="1" type="ORF">F8M41_009442</name>
</gene>
<dbReference type="OrthoDB" id="2404610at2759"/>
<evidence type="ECO:0000313" key="1">
    <source>
        <dbReference type="EMBL" id="KAF0401385.1"/>
    </source>
</evidence>
<keyword evidence="1" id="KW-0347">Helicase</keyword>
<comment type="caution">
    <text evidence="1">The sequence shown here is derived from an EMBL/GenBank/DDBJ whole genome shotgun (WGS) entry which is preliminary data.</text>
</comment>
<evidence type="ECO:0000313" key="2">
    <source>
        <dbReference type="Proteomes" id="UP000439903"/>
    </source>
</evidence>
<reference evidence="1 2" key="1">
    <citation type="journal article" date="2019" name="Environ. Microbiol.">
        <title>At the nexus of three kingdoms: the genome of the mycorrhizal fungus Gigaspora margarita provides insights into plant, endobacterial and fungal interactions.</title>
        <authorList>
            <person name="Venice F."/>
            <person name="Ghignone S."/>
            <person name="Salvioli di Fossalunga A."/>
            <person name="Amselem J."/>
            <person name="Novero M."/>
            <person name="Xianan X."/>
            <person name="Sedzielewska Toro K."/>
            <person name="Morin E."/>
            <person name="Lipzen A."/>
            <person name="Grigoriev I.V."/>
            <person name="Henrissat B."/>
            <person name="Martin F.M."/>
            <person name="Bonfante P."/>
        </authorList>
    </citation>
    <scope>NUCLEOTIDE SEQUENCE [LARGE SCALE GENOMIC DNA]</scope>
    <source>
        <strain evidence="1 2">BEG34</strain>
    </source>
</reference>
<name>A0A8H3X3S6_GIGMA</name>
<dbReference type="EMBL" id="WTPW01002020">
    <property type="protein sequence ID" value="KAF0401385.1"/>
    <property type="molecule type" value="Genomic_DNA"/>
</dbReference>
<keyword evidence="1" id="KW-0547">Nucleotide-binding</keyword>
<protein>
    <submittedName>
        <fullName evidence="1">Helicase: PROVISIONAL</fullName>
    </submittedName>
</protein>
<organism evidence="1 2">
    <name type="scientific">Gigaspora margarita</name>
    <dbReference type="NCBI Taxonomy" id="4874"/>
    <lineage>
        <taxon>Eukaryota</taxon>
        <taxon>Fungi</taxon>
        <taxon>Fungi incertae sedis</taxon>
        <taxon>Mucoromycota</taxon>
        <taxon>Glomeromycotina</taxon>
        <taxon>Glomeromycetes</taxon>
        <taxon>Diversisporales</taxon>
        <taxon>Gigasporaceae</taxon>
        <taxon>Gigaspora</taxon>
    </lineage>
</organism>
<dbReference type="GO" id="GO:0004386">
    <property type="term" value="F:helicase activity"/>
    <property type="evidence" value="ECO:0007669"/>
    <property type="project" value="UniProtKB-KW"/>
</dbReference>
<dbReference type="Proteomes" id="UP000439903">
    <property type="component" value="Unassembled WGS sequence"/>
</dbReference>
<keyword evidence="2" id="KW-1185">Reference proteome</keyword>
<keyword evidence="1" id="KW-0067">ATP-binding</keyword>
<proteinExistence type="predicted"/>
<keyword evidence="1" id="KW-0378">Hydrolase</keyword>
<accession>A0A8H3X3S6</accession>